<gene>
    <name evidence="2" type="ORF">ACFPZN_05975</name>
</gene>
<proteinExistence type="predicted"/>
<dbReference type="Proteomes" id="UP001596074">
    <property type="component" value="Unassembled WGS sequence"/>
</dbReference>
<dbReference type="EMBL" id="JBHSON010000006">
    <property type="protein sequence ID" value="MFC5745155.1"/>
    <property type="molecule type" value="Genomic_DNA"/>
</dbReference>
<organism evidence="2 3">
    <name type="scientific">Actinomadura rugatobispora</name>
    <dbReference type="NCBI Taxonomy" id="1994"/>
    <lineage>
        <taxon>Bacteria</taxon>
        <taxon>Bacillati</taxon>
        <taxon>Actinomycetota</taxon>
        <taxon>Actinomycetes</taxon>
        <taxon>Streptosporangiales</taxon>
        <taxon>Thermomonosporaceae</taxon>
        <taxon>Actinomadura</taxon>
    </lineage>
</organism>
<keyword evidence="3" id="KW-1185">Reference proteome</keyword>
<dbReference type="Pfam" id="PF14021">
    <property type="entry name" value="TNT"/>
    <property type="match status" value="1"/>
</dbReference>
<protein>
    <submittedName>
        <fullName evidence="2">Glycohydrolase toxin TNT-related protein</fullName>
    </submittedName>
</protein>
<evidence type="ECO:0000313" key="3">
    <source>
        <dbReference type="Proteomes" id="UP001596074"/>
    </source>
</evidence>
<name>A0ABW0ZW26_9ACTN</name>
<evidence type="ECO:0000313" key="2">
    <source>
        <dbReference type="EMBL" id="MFC5745155.1"/>
    </source>
</evidence>
<evidence type="ECO:0000259" key="1">
    <source>
        <dbReference type="Pfam" id="PF14021"/>
    </source>
</evidence>
<dbReference type="InterPro" id="IPR036170">
    <property type="entry name" value="YezG-like_sf"/>
</dbReference>
<reference evidence="3" key="1">
    <citation type="journal article" date="2019" name="Int. J. Syst. Evol. Microbiol.">
        <title>The Global Catalogue of Microorganisms (GCM) 10K type strain sequencing project: providing services to taxonomists for standard genome sequencing and annotation.</title>
        <authorList>
            <consortium name="The Broad Institute Genomics Platform"/>
            <consortium name="The Broad Institute Genome Sequencing Center for Infectious Disease"/>
            <person name="Wu L."/>
            <person name="Ma J."/>
        </authorList>
    </citation>
    <scope>NUCLEOTIDE SEQUENCE [LARGE SCALE GENOMIC DNA]</scope>
    <source>
        <strain evidence="3">KCTC 42087</strain>
    </source>
</reference>
<sequence>MEREREDRLLSDIATLLVHLFPGGWEKAEVTYRAVGRSYERISVGGGLVNPKHLKRHSTRTATAFIPAEELLPASGVFDLLRRLRSEMYEARRGTWVQVGVGVYCAIGGRPQWGVTYKRADEVAWGAEVPAAACVEELRAFPREDVPEWMSRAAGAQAAADAVDPGVVQEERELVAALPAGLEHLFVRARDLVRDVAPRASGRFLAGRVADGRWSVVRAPGEGGWAVVGGGGAVPFEHVREAVAYAVGGVLAGAGAEVNSAVLELAGLLHRRTEPDSGRDAWMLTAEGGRVGARTRGLPRPESGAFVALGPIHNRPVGCGYFACETGPPPERGGFVSTHEVFERLAGQMLPHPAPEPEAPEAAPVEVLPPGTELDAYGGTDRPFLFEIGTPFSVRGLYGTADAHPYRVYRVERPLRVHPGLFAGTAIFPTGEELRNPPEEPGRGYYLVDSIADLVASGLLTEITRPGGTPVRRTGQ</sequence>
<dbReference type="InterPro" id="IPR025331">
    <property type="entry name" value="TNT"/>
</dbReference>
<comment type="caution">
    <text evidence="2">The sequence shown here is derived from an EMBL/GenBank/DDBJ whole genome shotgun (WGS) entry which is preliminary data.</text>
</comment>
<feature type="domain" description="TNT" evidence="1">
    <location>
        <begin position="368"/>
        <end position="463"/>
    </location>
</feature>
<dbReference type="RefSeq" id="WP_378280780.1">
    <property type="nucleotide sequence ID" value="NZ_JBHSON010000006.1"/>
</dbReference>
<dbReference type="SUPFAM" id="SSF160424">
    <property type="entry name" value="BH3703-like"/>
    <property type="match status" value="1"/>
</dbReference>
<accession>A0ABW0ZW26</accession>